<dbReference type="PIRSF" id="PIRSF019083">
    <property type="entry name" value="UCP019083_VanZ"/>
    <property type="match status" value="1"/>
</dbReference>
<keyword evidence="1" id="KW-0472">Membrane</keyword>
<feature type="transmembrane region" description="Helical" evidence="1">
    <location>
        <begin position="106"/>
        <end position="124"/>
    </location>
</feature>
<dbReference type="EMBL" id="BMFK01000009">
    <property type="protein sequence ID" value="GGE85101.1"/>
    <property type="molecule type" value="Genomic_DNA"/>
</dbReference>
<evidence type="ECO:0000313" key="4">
    <source>
        <dbReference type="Proteomes" id="UP000605259"/>
    </source>
</evidence>
<reference evidence="3" key="2">
    <citation type="submission" date="2020-09" db="EMBL/GenBank/DDBJ databases">
        <authorList>
            <person name="Sun Q."/>
            <person name="Zhou Y."/>
        </authorList>
    </citation>
    <scope>NUCLEOTIDE SEQUENCE</scope>
    <source>
        <strain evidence="3">CGMCC 1.12698</strain>
    </source>
</reference>
<feature type="transmembrane region" description="Helical" evidence="1">
    <location>
        <begin position="136"/>
        <end position="153"/>
    </location>
</feature>
<dbReference type="Pfam" id="PF04892">
    <property type="entry name" value="VanZ"/>
    <property type="match status" value="1"/>
</dbReference>
<evidence type="ECO:0000313" key="3">
    <source>
        <dbReference type="EMBL" id="GGE85101.1"/>
    </source>
</evidence>
<feature type="transmembrane region" description="Helical" evidence="1">
    <location>
        <begin position="77"/>
        <end position="94"/>
    </location>
</feature>
<protein>
    <submittedName>
        <fullName evidence="3">VanZ family protein</fullName>
    </submittedName>
</protein>
<proteinExistence type="predicted"/>
<dbReference type="InterPro" id="IPR006976">
    <property type="entry name" value="VanZ-like"/>
</dbReference>
<accession>A0A917AYM5</accession>
<evidence type="ECO:0000256" key="1">
    <source>
        <dbReference type="SAM" id="Phobius"/>
    </source>
</evidence>
<comment type="caution">
    <text evidence="3">The sequence shown here is derived from an EMBL/GenBank/DDBJ whole genome shotgun (WGS) entry which is preliminary data.</text>
</comment>
<sequence>MKQFRALLPVIFIAAIIFHFSNQPYQKQDMRTSIGNYVSEEWVKEKLDFVSFDYAGKEISIESIGVAGFIEFFIRKGAHFSIFFLLGFFLFRALENVGISRKKAMLFTFIAIILYAILDELHQMYTGDRTPLVQDVMIDVFGGITAIFLRSILVRKKGS</sequence>
<dbReference type="RefSeq" id="WP_188390114.1">
    <property type="nucleotide sequence ID" value="NZ_BMFK01000009.1"/>
</dbReference>
<feature type="domain" description="VanZ-like" evidence="2">
    <location>
        <begin position="8"/>
        <end position="152"/>
    </location>
</feature>
<keyword evidence="1" id="KW-0812">Transmembrane</keyword>
<dbReference type="NCBIfam" id="NF037970">
    <property type="entry name" value="vanZ_1"/>
    <property type="match status" value="1"/>
</dbReference>
<organism evidence="3 4">
    <name type="scientific">Priestia taiwanensis</name>
    <dbReference type="NCBI Taxonomy" id="1347902"/>
    <lineage>
        <taxon>Bacteria</taxon>
        <taxon>Bacillati</taxon>
        <taxon>Bacillota</taxon>
        <taxon>Bacilli</taxon>
        <taxon>Bacillales</taxon>
        <taxon>Bacillaceae</taxon>
        <taxon>Priestia</taxon>
    </lineage>
</organism>
<reference evidence="3" key="1">
    <citation type="journal article" date="2014" name="Int. J. Syst. Evol. Microbiol.">
        <title>Complete genome sequence of Corynebacterium casei LMG S-19264T (=DSM 44701T), isolated from a smear-ripened cheese.</title>
        <authorList>
            <consortium name="US DOE Joint Genome Institute (JGI-PGF)"/>
            <person name="Walter F."/>
            <person name="Albersmeier A."/>
            <person name="Kalinowski J."/>
            <person name="Ruckert C."/>
        </authorList>
    </citation>
    <scope>NUCLEOTIDE SEQUENCE</scope>
    <source>
        <strain evidence="3">CGMCC 1.12698</strain>
    </source>
</reference>
<gene>
    <name evidence="3" type="ORF">GCM10007140_38270</name>
</gene>
<evidence type="ECO:0000259" key="2">
    <source>
        <dbReference type="Pfam" id="PF04892"/>
    </source>
</evidence>
<name>A0A917AYM5_9BACI</name>
<dbReference type="InterPro" id="IPR016747">
    <property type="entry name" value="Phosphotransbutyrylase"/>
</dbReference>
<dbReference type="Proteomes" id="UP000605259">
    <property type="component" value="Unassembled WGS sequence"/>
</dbReference>
<keyword evidence="1" id="KW-1133">Transmembrane helix</keyword>
<keyword evidence="4" id="KW-1185">Reference proteome</keyword>
<dbReference type="AlphaFoldDB" id="A0A917AYM5"/>